<dbReference type="InterPro" id="IPR027417">
    <property type="entry name" value="P-loop_NTPase"/>
</dbReference>
<evidence type="ECO:0000256" key="9">
    <source>
        <dbReference type="ARBA" id="ARBA00023136"/>
    </source>
</evidence>
<name>A0A1H1X1P1_9ACTN</name>
<evidence type="ECO:0000313" key="15">
    <source>
        <dbReference type="Proteomes" id="UP000199103"/>
    </source>
</evidence>
<dbReference type="SUPFAM" id="SSF52540">
    <property type="entry name" value="P-loop containing nucleoside triphosphate hydrolases"/>
    <property type="match status" value="1"/>
</dbReference>
<dbReference type="AlphaFoldDB" id="A0A1H1X1P1"/>
<reference evidence="14 15" key="1">
    <citation type="submission" date="2016-10" db="EMBL/GenBank/DDBJ databases">
        <authorList>
            <person name="de Groot N.N."/>
        </authorList>
    </citation>
    <scope>NUCLEOTIDE SEQUENCE [LARGE SCALE GENOMIC DNA]</scope>
    <source>
        <strain evidence="14 15">DSM 21800</strain>
    </source>
</reference>
<feature type="region of interest" description="Disordered" evidence="10">
    <location>
        <begin position="1"/>
        <end position="44"/>
    </location>
</feature>
<comment type="subcellular location">
    <subcellularLocation>
        <location evidence="1">Cell membrane</location>
        <topology evidence="1">Multi-pass membrane protein</topology>
    </subcellularLocation>
</comment>
<evidence type="ECO:0000256" key="10">
    <source>
        <dbReference type="SAM" id="MobiDB-lite"/>
    </source>
</evidence>
<dbReference type="GO" id="GO:0016887">
    <property type="term" value="F:ATP hydrolysis activity"/>
    <property type="evidence" value="ECO:0007669"/>
    <property type="project" value="InterPro"/>
</dbReference>
<dbReference type="GO" id="GO:0005524">
    <property type="term" value="F:ATP binding"/>
    <property type="evidence" value="ECO:0007669"/>
    <property type="project" value="UniProtKB-KW"/>
</dbReference>
<dbReference type="InterPro" id="IPR039421">
    <property type="entry name" value="Type_1_exporter"/>
</dbReference>
<protein>
    <submittedName>
        <fullName evidence="14">ATP-binding cassette, subfamily B</fullName>
    </submittedName>
</protein>
<keyword evidence="6" id="KW-0547">Nucleotide-binding</keyword>
<dbReference type="FunFam" id="3.40.50.300:FF:001001">
    <property type="entry name" value="Multidrug ABC transporter ATP-binding protein"/>
    <property type="match status" value="1"/>
</dbReference>
<evidence type="ECO:0000256" key="5">
    <source>
        <dbReference type="ARBA" id="ARBA00022692"/>
    </source>
</evidence>
<evidence type="ECO:0000256" key="4">
    <source>
        <dbReference type="ARBA" id="ARBA00022519"/>
    </source>
</evidence>
<dbReference type="EMBL" id="LT629772">
    <property type="protein sequence ID" value="SDT03092.1"/>
    <property type="molecule type" value="Genomic_DNA"/>
</dbReference>
<feature type="compositionally biased region" description="Gly residues" evidence="10">
    <location>
        <begin position="27"/>
        <end position="39"/>
    </location>
</feature>
<dbReference type="SMART" id="SM00382">
    <property type="entry name" value="AAA"/>
    <property type="match status" value="1"/>
</dbReference>
<keyword evidence="2" id="KW-0813">Transport</keyword>
<dbReference type="Proteomes" id="UP000199103">
    <property type="component" value="Chromosome I"/>
</dbReference>
<keyword evidence="3" id="KW-1003">Cell membrane</keyword>
<dbReference type="Pfam" id="PF00005">
    <property type="entry name" value="ABC_tran"/>
    <property type="match status" value="1"/>
</dbReference>
<dbReference type="PROSITE" id="PS00211">
    <property type="entry name" value="ABC_TRANSPORTER_1"/>
    <property type="match status" value="1"/>
</dbReference>
<proteinExistence type="predicted"/>
<evidence type="ECO:0000256" key="11">
    <source>
        <dbReference type="SAM" id="Phobius"/>
    </source>
</evidence>
<accession>A0A1H1X1P1</accession>
<dbReference type="PANTHER" id="PTHR43394">
    <property type="entry name" value="ATP-DEPENDENT PERMEASE MDL1, MITOCHONDRIAL"/>
    <property type="match status" value="1"/>
</dbReference>
<dbReference type="STRING" id="630515.SAMN04489812_3894"/>
<dbReference type="InterPro" id="IPR003593">
    <property type="entry name" value="AAA+_ATPase"/>
</dbReference>
<keyword evidence="5 11" id="KW-0812">Transmembrane</keyword>
<evidence type="ECO:0000259" key="13">
    <source>
        <dbReference type="PROSITE" id="PS50929"/>
    </source>
</evidence>
<feature type="domain" description="ABC transporter" evidence="12">
    <location>
        <begin position="393"/>
        <end position="628"/>
    </location>
</feature>
<keyword evidence="9 11" id="KW-0472">Membrane</keyword>
<feature type="transmembrane region" description="Helical" evidence="11">
    <location>
        <begin position="106"/>
        <end position="133"/>
    </location>
</feature>
<sequence>MTTTTTSSPPDSRAGGTDNNSRERAPRGGGGRGGGGGFGPARIDPEDRAQLAESPVRMARVLQLFRPHRGPLLTVTAIIVGTSVAGLASPFLLREIIDVALPRQDVELLVIMVSLMLAVTVITSLLGVLQTWIASTVGERVMHTLRTRVFEHLQRQSMSFFTRTRSGEVTSRLTNDIGGMQAVVTTTATSIATNVTTVIATAIAMIALSWQLSLFTLLVLPPAIWLTRRVATMRREMTLQQQRRMADLTNQIDEGLSVSGVLLTKTMGAGRASARRFADTSAELVDLALRSELAGRWRMATMSIIFAAIPALIYLVAGLPITGGRLSIGTLIAFATLQGSIFRPLMGLLNVAAQWIASMALFSRIFGYLDTETDVGEPNDPVSVDRTAIRGEVRIADVDYRYPGSETDAVADVDLTVPAGSSLALVGATGSGKSTLASMVARLRDPSRGTVTIDGHDLRTLSAETVADLVGVVTQETYLVHGTIADNLRIAAPDATDDQLWRSLEIAQIDDLVAALPRGLDTVVGARGQRFSGGEQQRLAIARVVLRDPPILVLDEATSALDNSTERRLQAALDSLSRGRTTITIAHRLSTIERADQIAVLDHGRVIELGTDGDLRRRAGSYARLAGATADDEQDRAGTA</sequence>
<dbReference type="PANTHER" id="PTHR43394:SF1">
    <property type="entry name" value="ATP-BINDING CASSETTE SUB-FAMILY B MEMBER 10, MITOCHONDRIAL"/>
    <property type="match status" value="1"/>
</dbReference>
<dbReference type="InterPro" id="IPR003439">
    <property type="entry name" value="ABC_transporter-like_ATP-bd"/>
</dbReference>
<dbReference type="SUPFAM" id="SSF90123">
    <property type="entry name" value="ABC transporter transmembrane region"/>
    <property type="match status" value="1"/>
</dbReference>
<feature type="domain" description="ABC transmembrane type-1" evidence="13">
    <location>
        <begin position="73"/>
        <end position="357"/>
    </location>
</feature>
<dbReference type="GO" id="GO:0005886">
    <property type="term" value="C:plasma membrane"/>
    <property type="evidence" value="ECO:0007669"/>
    <property type="project" value="UniProtKB-SubCell"/>
</dbReference>
<feature type="transmembrane region" description="Helical" evidence="11">
    <location>
        <begin position="198"/>
        <end position="227"/>
    </location>
</feature>
<evidence type="ECO:0000256" key="1">
    <source>
        <dbReference type="ARBA" id="ARBA00004651"/>
    </source>
</evidence>
<evidence type="ECO:0000256" key="7">
    <source>
        <dbReference type="ARBA" id="ARBA00022840"/>
    </source>
</evidence>
<evidence type="ECO:0000313" key="14">
    <source>
        <dbReference type="EMBL" id="SDT03092.1"/>
    </source>
</evidence>
<dbReference type="GO" id="GO:0015421">
    <property type="term" value="F:ABC-type oligopeptide transporter activity"/>
    <property type="evidence" value="ECO:0007669"/>
    <property type="project" value="TreeGrafter"/>
</dbReference>
<dbReference type="PROSITE" id="PS50929">
    <property type="entry name" value="ABC_TM1F"/>
    <property type="match status" value="1"/>
</dbReference>
<feature type="transmembrane region" description="Helical" evidence="11">
    <location>
        <begin position="72"/>
        <end position="94"/>
    </location>
</feature>
<dbReference type="InterPro" id="IPR011527">
    <property type="entry name" value="ABC1_TM_dom"/>
</dbReference>
<gene>
    <name evidence="14" type="ORF">SAMN04489812_3894</name>
</gene>
<organism evidence="14 15">
    <name type="scientific">Microlunatus soli</name>
    <dbReference type="NCBI Taxonomy" id="630515"/>
    <lineage>
        <taxon>Bacteria</taxon>
        <taxon>Bacillati</taxon>
        <taxon>Actinomycetota</taxon>
        <taxon>Actinomycetes</taxon>
        <taxon>Propionibacteriales</taxon>
        <taxon>Propionibacteriaceae</taxon>
        <taxon>Microlunatus</taxon>
    </lineage>
</organism>
<dbReference type="PROSITE" id="PS50893">
    <property type="entry name" value="ABC_TRANSPORTER_2"/>
    <property type="match status" value="1"/>
</dbReference>
<dbReference type="InterPro" id="IPR017871">
    <property type="entry name" value="ABC_transporter-like_CS"/>
</dbReference>
<evidence type="ECO:0000256" key="2">
    <source>
        <dbReference type="ARBA" id="ARBA00022448"/>
    </source>
</evidence>
<dbReference type="RefSeq" id="WP_231919936.1">
    <property type="nucleotide sequence ID" value="NZ_LT629772.1"/>
</dbReference>
<feature type="compositionally biased region" description="Low complexity" evidence="10">
    <location>
        <begin position="1"/>
        <end position="10"/>
    </location>
</feature>
<dbReference type="CDD" id="cd18550">
    <property type="entry name" value="ABC_6TM_exporter_like"/>
    <property type="match status" value="1"/>
</dbReference>
<evidence type="ECO:0000256" key="6">
    <source>
        <dbReference type="ARBA" id="ARBA00022741"/>
    </source>
</evidence>
<dbReference type="Gene3D" id="3.40.50.300">
    <property type="entry name" value="P-loop containing nucleotide triphosphate hydrolases"/>
    <property type="match status" value="1"/>
</dbReference>
<keyword evidence="8 11" id="KW-1133">Transmembrane helix</keyword>
<keyword evidence="15" id="KW-1185">Reference proteome</keyword>
<dbReference type="Gene3D" id="1.20.1560.10">
    <property type="entry name" value="ABC transporter type 1, transmembrane domain"/>
    <property type="match status" value="1"/>
</dbReference>
<evidence type="ECO:0000256" key="8">
    <source>
        <dbReference type="ARBA" id="ARBA00022989"/>
    </source>
</evidence>
<dbReference type="InterPro" id="IPR036640">
    <property type="entry name" value="ABC1_TM_sf"/>
</dbReference>
<keyword evidence="7 14" id="KW-0067">ATP-binding</keyword>
<evidence type="ECO:0000259" key="12">
    <source>
        <dbReference type="PROSITE" id="PS50893"/>
    </source>
</evidence>
<feature type="transmembrane region" description="Helical" evidence="11">
    <location>
        <begin position="299"/>
        <end position="321"/>
    </location>
</feature>
<keyword evidence="4" id="KW-0997">Cell inner membrane</keyword>
<dbReference type="Pfam" id="PF00664">
    <property type="entry name" value="ABC_membrane"/>
    <property type="match status" value="1"/>
</dbReference>
<evidence type="ECO:0000256" key="3">
    <source>
        <dbReference type="ARBA" id="ARBA00022475"/>
    </source>
</evidence>